<keyword evidence="2" id="KW-1185">Reference proteome</keyword>
<evidence type="ECO:0000313" key="1">
    <source>
        <dbReference type="EMBL" id="MFC0348252.1"/>
    </source>
</evidence>
<dbReference type="RefSeq" id="WP_390209284.1">
    <property type="nucleotide sequence ID" value="NZ_JBHLXJ010000002.1"/>
</dbReference>
<reference evidence="1 2" key="1">
    <citation type="submission" date="2024-09" db="EMBL/GenBank/DDBJ databases">
        <authorList>
            <person name="Sun Q."/>
            <person name="Mori K."/>
        </authorList>
    </citation>
    <scope>NUCLEOTIDE SEQUENCE [LARGE SCALE GENOMIC DNA]</scope>
    <source>
        <strain evidence="1 2">CCM 8677</strain>
    </source>
</reference>
<comment type="caution">
    <text evidence="1">The sequence shown here is derived from an EMBL/GenBank/DDBJ whole genome shotgun (WGS) entry which is preliminary data.</text>
</comment>
<organism evidence="1 2">
    <name type="scientific">Undibacterium danionis</name>
    <dbReference type="NCBI Taxonomy" id="1812100"/>
    <lineage>
        <taxon>Bacteria</taxon>
        <taxon>Pseudomonadati</taxon>
        <taxon>Pseudomonadota</taxon>
        <taxon>Betaproteobacteria</taxon>
        <taxon>Burkholderiales</taxon>
        <taxon>Oxalobacteraceae</taxon>
        <taxon>Undibacterium</taxon>
    </lineage>
</organism>
<evidence type="ECO:0000313" key="2">
    <source>
        <dbReference type="Proteomes" id="UP001589844"/>
    </source>
</evidence>
<dbReference type="Proteomes" id="UP001589844">
    <property type="component" value="Unassembled WGS sequence"/>
</dbReference>
<accession>A0ABV6I9B3</accession>
<name>A0ABV6I9B3_9BURK</name>
<sequence>MNQIDFAHPVELEFQLISKKAMDATKLCKIESKHVFECKIQASFSSKEGERGETSMKTKGIFSREELEDLITFMQKKFQAEAGFSYSFGQQIGSNKWKVKYR</sequence>
<proteinExistence type="predicted"/>
<dbReference type="EMBL" id="JBHLXJ010000002">
    <property type="protein sequence ID" value="MFC0348252.1"/>
    <property type="molecule type" value="Genomic_DNA"/>
</dbReference>
<gene>
    <name evidence="1" type="ORF">ACFFJH_00370</name>
</gene>
<protein>
    <submittedName>
        <fullName evidence="1">Uncharacterized protein</fullName>
    </submittedName>
</protein>